<feature type="domain" description="FAD-binding PCMH-type" evidence="2">
    <location>
        <begin position="1"/>
        <end position="143"/>
    </location>
</feature>
<reference evidence="3" key="1">
    <citation type="submission" date="2023-10" db="EMBL/GenBank/DDBJ databases">
        <title>The first scallop-associated chemosynthetic bacterial symbiont.</title>
        <authorList>
            <person name="Lin Y.-T."/>
            <person name="Sun J."/>
            <person name="Ip J.C.-H."/>
            <person name="He X."/>
            <person name="Gao Z.-M."/>
            <person name="Perez M."/>
            <person name="Xu T."/>
            <person name="Qian P.-Y."/>
            <person name="Qiu J.-W."/>
        </authorList>
    </citation>
    <scope>NUCLEOTIDE SEQUENCE</scope>
    <source>
        <strain evidence="3">Gill1</strain>
    </source>
</reference>
<dbReference type="SUPFAM" id="SSF56176">
    <property type="entry name" value="FAD-binding/transporter-associated domain-like"/>
    <property type="match status" value="1"/>
</dbReference>
<dbReference type="PANTHER" id="PTHR11748">
    <property type="entry name" value="D-LACTATE DEHYDROGENASE"/>
    <property type="match status" value="1"/>
</dbReference>
<name>A0AAU6PIP9_9GAMM</name>
<sequence>MKNSTDRITQLQTLVKASEHLHINSEWLDYSGVIEYYPEELVITVKASTPIGEIKKQLAQNNQALTFYTKNDSDSIGGVYANGGQDISDSVLGIKIIDGTGEYLNFGGQVMKNVAGYDVARLLVGSKGRLAIITQISFKVLPSAYVGKLLPPVKSQANSVLRDEVEQRLKTVFDPRSVLDDIFDDKMESIE</sequence>
<dbReference type="PANTHER" id="PTHR11748:SF103">
    <property type="entry name" value="GLYCOLATE OXIDASE SUBUNIT GLCE"/>
    <property type="match status" value="1"/>
</dbReference>
<dbReference type="PROSITE" id="PS51387">
    <property type="entry name" value="FAD_PCMH"/>
    <property type="match status" value="1"/>
</dbReference>
<dbReference type="Gene3D" id="3.30.465.10">
    <property type="match status" value="1"/>
</dbReference>
<gene>
    <name evidence="3" type="ORF">Ctma_1350</name>
</gene>
<dbReference type="InterPro" id="IPR036318">
    <property type="entry name" value="FAD-bd_PCMH-like_sf"/>
</dbReference>
<proteinExistence type="predicted"/>
<keyword evidence="1" id="KW-0274">FAD</keyword>
<keyword evidence="1" id="KW-0285">Flavoprotein</keyword>
<dbReference type="GO" id="GO:0071949">
    <property type="term" value="F:FAD binding"/>
    <property type="evidence" value="ECO:0007669"/>
    <property type="project" value="InterPro"/>
</dbReference>
<dbReference type="EMBL" id="CP138327">
    <property type="protein sequence ID" value="WXU00624.1"/>
    <property type="molecule type" value="Genomic_DNA"/>
</dbReference>
<organism evidence="3">
    <name type="scientific">Catillopecten margaritatus gill symbiont</name>
    <dbReference type="NCBI Taxonomy" id="3083288"/>
    <lineage>
        <taxon>Bacteria</taxon>
        <taxon>Pseudomonadati</taxon>
        <taxon>Pseudomonadota</taxon>
        <taxon>Gammaproteobacteria</taxon>
        <taxon>sulfur-oxidizing symbionts</taxon>
    </lineage>
</organism>
<dbReference type="InterPro" id="IPR016166">
    <property type="entry name" value="FAD-bd_PCMH"/>
</dbReference>
<protein>
    <recommendedName>
        <fullName evidence="2">FAD-binding PCMH-type domain-containing protein</fullName>
    </recommendedName>
</protein>
<dbReference type="Pfam" id="PF01565">
    <property type="entry name" value="FAD_binding_4"/>
    <property type="match status" value="1"/>
</dbReference>
<dbReference type="AlphaFoldDB" id="A0AAU6PIP9"/>
<evidence type="ECO:0000256" key="1">
    <source>
        <dbReference type="ARBA" id="ARBA00022827"/>
    </source>
</evidence>
<evidence type="ECO:0000259" key="2">
    <source>
        <dbReference type="PROSITE" id="PS51387"/>
    </source>
</evidence>
<dbReference type="InterPro" id="IPR006094">
    <property type="entry name" value="Oxid_FAD_bind_N"/>
</dbReference>
<dbReference type="InterPro" id="IPR016169">
    <property type="entry name" value="FAD-bd_PCMH_sub2"/>
</dbReference>
<accession>A0AAU6PIP9</accession>
<evidence type="ECO:0000313" key="3">
    <source>
        <dbReference type="EMBL" id="WXU00624.1"/>
    </source>
</evidence>